<dbReference type="InterPro" id="IPR031616">
    <property type="entry name" value="BsrE-like"/>
</dbReference>
<keyword evidence="3" id="KW-1185">Reference proteome</keyword>
<sequence>MQCEPLSLPGQGGEAMKIKDAIQLMIGSCMLLLALLQYLK</sequence>
<evidence type="ECO:0000313" key="3">
    <source>
        <dbReference type="Proteomes" id="UP001597541"/>
    </source>
</evidence>
<evidence type="ECO:0000313" key="2">
    <source>
        <dbReference type="EMBL" id="MFD2615721.1"/>
    </source>
</evidence>
<keyword evidence="1" id="KW-1133">Transmembrane helix</keyword>
<name>A0ABW5PLA0_9BACL</name>
<feature type="transmembrane region" description="Helical" evidence="1">
    <location>
        <begin position="21"/>
        <end position="39"/>
    </location>
</feature>
<comment type="caution">
    <text evidence="2">The sequence shown here is derived from an EMBL/GenBank/DDBJ whole genome shotgun (WGS) entry which is preliminary data.</text>
</comment>
<proteinExistence type="predicted"/>
<accession>A0ABW5PLA0</accession>
<reference evidence="3" key="1">
    <citation type="journal article" date="2019" name="Int. J. Syst. Evol. Microbiol.">
        <title>The Global Catalogue of Microorganisms (GCM) 10K type strain sequencing project: providing services to taxonomists for standard genome sequencing and annotation.</title>
        <authorList>
            <consortium name="The Broad Institute Genomics Platform"/>
            <consortium name="The Broad Institute Genome Sequencing Center for Infectious Disease"/>
            <person name="Wu L."/>
            <person name="Ma J."/>
        </authorList>
    </citation>
    <scope>NUCLEOTIDE SEQUENCE [LARGE SCALE GENOMIC DNA]</scope>
    <source>
        <strain evidence="3">KCTC 3950</strain>
    </source>
</reference>
<keyword evidence="1" id="KW-0472">Membrane</keyword>
<evidence type="ECO:0000256" key="1">
    <source>
        <dbReference type="SAM" id="Phobius"/>
    </source>
</evidence>
<dbReference type="RefSeq" id="WP_377607889.1">
    <property type="nucleotide sequence ID" value="NZ_JBHUME010000022.1"/>
</dbReference>
<keyword evidence="1" id="KW-0812">Transmembrane</keyword>
<protein>
    <submittedName>
        <fullName evidence="2">Holin-like toxin</fullName>
    </submittedName>
</protein>
<dbReference type="Pfam" id="PF16935">
    <property type="entry name" value="Hol_Tox"/>
    <property type="match status" value="1"/>
</dbReference>
<dbReference type="EMBL" id="JBHUME010000022">
    <property type="protein sequence ID" value="MFD2615721.1"/>
    <property type="molecule type" value="Genomic_DNA"/>
</dbReference>
<gene>
    <name evidence="2" type="ORF">ACFSUF_25255</name>
</gene>
<dbReference type="Proteomes" id="UP001597541">
    <property type="component" value="Unassembled WGS sequence"/>
</dbReference>
<organism evidence="2 3">
    <name type="scientific">Paenibacillus gansuensis</name>
    <dbReference type="NCBI Taxonomy" id="306542"/>
    <lineage>
        <taxon>Bacteria</taxon>
        <taxon>Bacillati</taxon>
        <taxon>Bacillota</taxon>
        <taxon>Bacilli</taxon>
        <taxon>Bacillales</taxon>
        <taxon>Paenibacillaceae</taxon>
        <taxon>Paenibacillus</taxon>
    </lineage>
</organism>